<dbReference type="PANTHER" id="PTHR30118:SF15">
    <property type="entry name" value="TRANSCRIPTIONAL REGULATORY PROTEIN"/>
    <property type="match status" value="1"/>
</dbReference>
<evidence type="ECO:0000256" key="3">
    <source>
        <dbReference type="ARBA" id="ARBA00023125"/>
    </source>
</evidence>
<dbReference type="InterPro" id="IPR036390">
    <property type="entry name" value="WH_DNA-bd_sf"/>
</dbReference>
<reference evidence="6 7" key="1">
    <citation type="submission" date="2017-04" db="EMBL/GenBank/DDBJ databases">
        <title>Whole Genome Sequence of 1,4-Dioxane Degrading Bacterium Mycobacterium dioxanotrophicus PH-06.</title>
        <authorList>
            <person name="He Y."/>
        </authorList>
    </citation>
    <scope>NUCLEOTIDE SEQUENCE [LARGE SCALE GENOMIC DNA]</scope>
    <source>
        <strain evidence="6 7">PH-06</strain>
    </source>
</reference>
<dbReference type="InterPro" id="IPR050389">
    <property type="entry name" value="LysR-type_TF"/>
</dbReference>
<dbReference type="OrthoDB" id="8717159at2"/>
<keyword evidence="4" id="KW-0804">Transcription</keyword>
<dbReference type="PRINTS" id="PR00039">
    <property type="entry name" value="HTHLYSR"/>
</dbReference>
<protein>
    <recommendedName>
        <fullName evidence="5">HTH lysR-type domain-containing protein</fullName>
    </recommendedName>
</protein>
<dbReference type="InterPro" id="IPR000847">
    <property type="entry name" value="LysR_HTH_N"/>
</dbReference>
<dbReference type="SUPFAM" id="SSF53850">
    <property type="entry name" value="Periplasmic binding protein-like II"/>
    <property type="match status" value="1"/>
</dbReference>
<evidence type="ECO:0000313" key="6">
    <source>
        <dbReference type="EMBL" id="ART67456.1"/>
    </source>
</evidence>
<dbReference type="CDD" id="cd08417">
    <property type="entry name" value="PBP2_Nitroaromatics_like"/>
    <property type="match status" value="1"/>
</dbReference>
<sequence length="307" mass="33759">MLNMHTTHIGRADLNLIPPLVALLEERQVSRAATRVGLSQPAMSRALHRLRRLLDDPLLIRDTAGYRLTSRAEAIQAQLDVVLPALEALFAPDQFDPASSSRPVTLVGTDYAVQAFGSAICREIARQAPRAPVRFHSWREGVTEQIRNSTIDLGLYGGQTTDEMRSEQLFVERFVCVVAADHPLADAGGITLRDYRDARHVIVDVHDGGQPDVDLPLAKLGVVRDPAVTVAYHAAASQFLPGTDLVATLPRQLTGAFATPDALVVLDAPDEIATMPYCMVWHPAFDDDRRHRWLRTSVRSAVRQTVG</sequence>
<gene>
    <name evidence="6" type="ORF">BTO20_01570</name>
</gene>
<name>A0A1Y0BX30_9MYCO</name>
<dbReference type="Gene3D" id="1.10.10.10">
    <property type="entry name" value="Winged helix-like DNA-binding domain superfamily/Winged helix DNA-binding domain"/>
    <property type="match status" value="1"/>
</dbReference>
<dbReference type="Gene3D" id="3.40.190.10">
    <property type="entry name" value="Periplasmic binding protein-like II"/>
    <property type="match status" value="2"/>
</dbReference>
<evidence type="ECO:0000259" key="5">
    <source>
        <dbReference type="PROSITE" id="PS50931"/>
    </source>
</evidence>
<evidence type="ECO:0000256" key="2">
    <source>
        <dbReference type="ARBA" id="ARBA00023015"/>
    </source>
</evidence>
<dbReference type="GO" id="GO:0003700">
    <property type="term" value="F:DNA-binding transcription factor activity"/>
    <property type="evidence" value="ECO:0007669"/>
    <property type="project" value="InterPro"/>
</dbReference>
<dbReference type="Pfam" id="PF00126">
    <property type="entry name" value="HTH_1"/>
    <property type="match status" value="1"/>
</dbReference>
<evidence type="ECO:0000256" key="4">
    <source>
        <dbReference type="ARBA" id="ARBA00023163"/>
    </source>
</evidence>
<dbReference type="Proteomes" id="UP000195331">
    <property type="component" value="Chromosome"/>
</dbReference>
<dbReference type="InterPro" id="IPR037402">
    <property type="entry name" value="YidZ_PBP2"/>
</dbReference>
<dbReference type="AlphaFoldDB" id="A0A1Y0BX30"/>
<dbReference type="InterPro" id="IPR036388">
    <property type="entry name" value="WH-like_DNA-bd_sf"/>
</dbReference>
<dbReference type="EMBL" id="CP020809">
    <property type="protein sequence ID" value="ART67456.1"/>
    <property type="molecule type" value="Genomic_DNA"/>
</dbReference>
<dbReference type="Pfam" id="PF03466">
    <property type="entry name" value="LysR_substrate"/>
    <property type="match status" value="1"/>
</dbReference>
<proteinExistence type="inferred from homology"/>
<evidence type="ECO:0000256" key="1">
    <source>
        <dbReference type="ARBA" id="ARBA00009437"/>
    </source>
</evidence>
<dbReference type="PANTHER" id="PTHR30118">
    <property type="entry name" value="HTH-TYPE TRANSCRIPTIONAL REGULATOR LEUO-RELATED"/>
    <property type="match status" value="1"/>
</dbReference>
<comment type="similarity">
    <text evidence="1">Belongs to the LysR transcriptional regulatory family.</text>
</comment>
<feature type="domain" description="HTH lysR-type" evidence="5">
    <location>
        <begin position="20"/>
        <end position="69"/>
    </location>
</feature>
<dbReference type="InterPro" id="IPR005119">
    <property type="entry name" value="LysR_subst-bd"/>
</dbReference>
<keyword evidence="7" id="KW-1185">Reference proteome</keyword>
<dbReference type="PROSITE" id="PS50931">
    <property type="entry name" value="HTH_LYSR"/>
    <property type="match status" value="1"/>
</dbReference>
<evidence type="ECO:0000313" key="7">
    <source>
        <dbReference type="Proteomes" id="UP000195331"/>
    </source>
</evidence>
<organism evidence="6 7">
    <name type="scientific">Mycobacterium dioxanotrophicus</name>
    <dbReference type="NCBI Taxonomy" id="482462"/>
    <lineage>
        <taxon>Bacteria</taxon>
        <taxon>Bacillati</taxon>
        <taxon>Actinomycetota</taxon>
        <taxon>Actinomycetes</taxon>
        <taxon>Mycobacteriales</taxon>
        <taxon>Mycobacteriaceae</taxon>
        <taxon>Mycobacterium</taxon>
    </lineage>
</organism>
<dbReference type="GO" id="GO:0003677">
    <property type="term" value="F:DNA binding"/>
    <property type="evidence" value="ECO:0007669"/>
    <property type="project" value="UniProtKB-KW"/>
</dbReference>
<accession>A0A1Y0BX30</accession>
<dbReference type="KEGG" id="mdx:BTO20_01570"/>
<keyword evidence="3" id="KW-0238">DNA-binding</keyword>
<keyword evidence="2" id="KW-0805">Transcription regulation</keyword>
<dbReference type="SUPFAM" id="SSF46785">
    <property type="entry name" value="Winged helix' DNA-binding domain"/>
    <property type="match status" value="1"/>
</dbReference>